<dbReference type="InterPro" id="IPR011011">
    <property type="entry name" value="Znf_FYVE_PHD"/>
</dbReference>
<dbReference type="PROSITE" id="PS50178">
    <property type="entry name" value="ZF_FYVE"/>
    <property type="match status" value="1"/>
</dbReference>
<evidence type="ECO:0000256" key="10">
    <source>
        <dbReference type="ARBA" id="ARBA00022753"/>
    </source>
</evidence>
<evidence type="ECO:0000256" key="11">
    <source>
        <dbReference type="ARBA" id="ARBA00022771"/>
    </source>
</evidence>
<dbReference type="RefSeq" id="XP_066828854.1">
    <property type="nucleotide sequence ID" value="XM_066971857.1"/>
</dbReference>
<evidence type="ECO:0000256" key="18">
    <source>
        <dbReference type="SAM" id="MobiDB-lite"/>
    </source>
</evidence>
<dbReference type="Proteomes" id="UP001497383">
    <property type="component" value="Chromosome 2"/>
</dbReference>
<comment type="catalytic activity">
    <reaction evidence="1">
        <text>S-ubiquitinyl-[E2 ubiquitin-conjugating enzyme]-L-cysteine + [acceptor protein]-L-lysine = [E2 ubiquitin-conjugating enzyme]-L-cysteine + N(6)-ubiquitinyl-[acceptor protein]-L-lysine.</text>
        <dbReference type="EC" id="2.3.2.27"/>
    </reaction>
</comment>
<feature type="region of interest" description="Disordered" evidence="18">
    <location>
        <begin position="122"/>
        <end position="172"/>
    </location>
</feature>
<evidence type="ECO:0000256" key="2">
    <source>
        <dbReference type="ARBA" id="ARBA00004170"/>
    </source>
</evidence>
<name>A0ABP0ZHP8_9ASCO</name>
<feature type="domain" description="FYVE-type" evidence="20">
    <location>
        <begin position="15"/>
        <end position="109"/>
    </location>
</feature>
<evidence type="ECO:0000256" key="14">
    <source>
        <dbReference type="ARBA" id="ARBA00023136"/>
    </source>
</evidence>
<dbReference type="PROSITE" id="PS50089">
    <property type="entry name" value="ZF_RING_2"/>
    <property type="match status" value="1"/>
</dbReference>
<feature type="compositionally biased region" description="Polar residues" evidence="18">
    <location>
        <begin position="163"/>
        <end position="172"/>
    </location>
</feature>
<dbReference type="EC" id="2.3.2.27" evidence="6"/>
<feature type="compositionally biased region" description="Low complexity" evidence="18">
    <location>
        <begin position="143"/>
        <end position="157"/>
    </location>
</feature>
<dbReference type="PANTHER" id="PTHR46661:SF4">
    <property type="entry name" value="RING-TYPE DOMAIN-CONTAINING PROTEIN"/>
    <property type="match status" value="1"/>
</dbReference>
<keyword evidence="14" id="KW-0472">Membrane</keyword>
<keyword evidence="16" id="KW-0449">Lipoprotein</keyword>
<comment type="subcellular location">
    <subcellularLocation>
        <location evidence="3">Endosome</location>
    </subcellularLocation>
    <subcellularLocation>
        <location evidence="4">Lysosome</location>
    </subcellularLocation>
    <subcellularLocation>
        <location evidence="2">Membrane</location>
        <topology evidence="2">Peripheral membrane protein</topology>
    </subcellularLocation>
</comment>
<dbReference type="PANTHER" id="PTHR46661">
    <property type="entry name" value="E3 UBIQUITIN-PROTEIN LIGASE ZNRF1-LIKE PROTEIN"/>
    <property type="match status" value="1"/>
</dbReference>
<reference evidence="21 22" key="1">
    <citation type="submission" date="2024-03" db="EMBL/GenBank/DDBJ databases">
        <authorList>
            <person name="Brejova B."/>
        </authorList>
    </citation>
    <scope>NUCLEOTIDE SEQUENCE [LARGE SCALE GENOMIC DNA]</scope>
    <source>
        <strain evidence="21 22">CBS 14171</strain>
    </source>
</reference>
<feature type="compositionally biased region" description="Basic and acidic residues" evidence="18">
    <location>
        <begin position="125"/>
        <end position="141"/>
    </location>
</feature>
<evidence type="ECO:0000313" key="22">
    <source>
        <dbReference type="Proteomes" id="UP001497383"/>
    </source>
</evidence>
<evidence type="ECO:0000256" key="17">
    <source>
        <dbReference type="PROSITE-ProRule" id="PRU00175"/>
    </source>
</evidence>
<dbReference type="InterPro" id="IPR001841">
    <property type="entry name" value="Znf_RING"/>
</dbReference>
<evidence type="ECO:0000256" key="1">
    <source>
        <dbReference type="ARBA" id="ARBA00000900"/>
    </source>
</evidence>
<protein>
    <recommendedName>
        <fullName evidence="6">RING-type E3 ubiquitin transferase</fullName>
        <ecNumber evidence="6">2.3.2.27</ecNumber>
    </recommendedName>
</protein>
<keyword evidence="10" id="KW-0967">Endosome</keyword>
<keyword evidence="7" id="KW-0808">Transferase</keyword>
<keyword evidence="11 17" id="KW-0863">Zinc-finger</keyword>
<evidence type="ECO:0000256" key="16">
    <source>
        <dbReference type="ARBA" id="ARBA00023288"/>
    </source>
</evidence>
<feature type="domain" description="RING-type" evidence="19">
    <location>
        <begin position="281"/>
        <end position="323"/>
    </location>
</feature>
<evidence type="ECO:0000256" key="13">
    <source>
        <dbReference type="ARBA" id="ARBA00022833"/>
    </source>
</evidence>
<dbReference type="InterPro" id="IPR000306">
    <property type="entry name" value="Znf_FYVE"/>
</dbReference>
<evidence type="ECO:0000256" key="5">
    <source>
        <dbReference type="ARBA" id="ARBA00004906"/>
    </source>
</evidence>
<dbReference type="Pfam" id="PF13639">
    <property type="entry name" value="zf-RING_2"/>
    <property type="match status" value="1"/>
</dbReference>
<evidence type="ECO:0000256" key="6">
    <source>
        <dbReference type="ARBA" id="ARBA00012483"/>
    </source>
</evidence>
<proteinExistence type="predicted"/>
<evidence type="ECO:0000256" key="8">
    <source>
        <dbReference type="ARBA" id="ARBA00022707"/>
    </source>
</evidence>
<dbReference type="InterPro" id="IPR051878">
    <property type="entry name" value="ZNRF_ubiq-protein_ligase"/>
</dbReference>
<keyword evidence="8" id="KW-0519">Myristate</keyword>
<evidence type="ECO:0000256" key="4">
    <source>
        <dbReference type="ARBA" id="ARBA00004371"/>
    </source>
</evidence>
<gene>
    <name evidence="21" type="ORF">LODBEIA_P19160</name>
</gene>
<evidence type="ECO:0000256" key="9">
    <source>
        <dbReference type="ARBA" id="ARBA00022723"/>
    </source>
</evidence>
<keyword evidence="22" id="KW-1185">Reference proteome</keyword>
<evidence type="ECO:0000256" key="3">
    <source>
        <dbReference type="ARBA" id="ARBA00004177"/>
    </source>
</evidence>
<keyword evidence="12" id="KW-0833">Ubl conjugation pathway</keyword>
<evidence type="ECO:0000313" key="21">
    <source>
        <dbReference type="EMBL" id="CAK9437538.1"/>
    </source>
</evidence>
<keyword evidence="13" id="KW-0862">Zinc</keyword>
<dbReference type="Gene3D" id="3.30.40.10">
    <property type="entry name" value="Zinc/RING finger domain, C3HC4 (zinc finger)"/>
    <property type="match status" value="2"/>
</dbReference>
<sequence length="327" mass="37150">MSHRVAATAPVWQKDSDASNCFICDSAFNLFYRRHHCRKCGRVVCGDCSAQTLHYFDNTPISTQPGSTSDFSSGSTLNSSVRRRAGVSCELSKPNEVYRTCDECAREILMIRRVLFNSPDSQFEEENRGNIKHSSTRERTRQLRSTSSTPSTPSTPSLDVRANPNTLRDNASDGNLCPVCASDLLKEYIAQRNNIEAISNHDFENFKEEHISECLTKFDFNTNKSTRFSPDSNPRNKMLVYNIPPIPEPQYENIDRIGEAHEQEEAGGRQTPPEKEEGDECVVCLEEFKPGDKVGRLECLCVFHYKCIKDWFNKKGYGECPVHFLHK</sequence>
<evidence type="ECO:0000259" key="20">
    <source>
        <dbReference type="PROSITE" id="PS50178"/>
    </source>
</evidence>
<dbReference type="SMART" id="SM00064">
    <property type="entry name" value="FYVE"/>
    <property type="match status" value="1"/>
</dbReference>
<dbReference type="Pfam" id="PF01363">
    <property type="entry name" value="FYVE"/>
    <property type="match status" value="1"/>
</dbReference>
<evidence type="ECO:0000259" key="19">
    <source>
        <dbReference type="PROSITE" id="PS50089"/>
    </source>
</evidence>
<keyword evidence="9" id="KW-0479">Metal-binding</keyword>
<keyword evidence="15" id="KW-0458">Lysosome</keyword>
<dbReference type="InterPro" id="IPR013083">
    <property type="entry name" value="Znf_RING/FYVE/PHD"/>
</dbReference>
<dbReference type="SUPFAM" id="SSF57850">
    <property type="entry name" value="RING/U-box"/>
    <property type="match status" value="1"/>
</dbReference>
<accession>A0ABP0ZHP8</accession>
<dbReference type="GeneID" id="92207112"/>
<dbReference type="SMART" id="SM00184">
    <property type="entry name" value="RING"/>
    <property type="match status" value="2"/>
</dbReference>
<comment type="pathway">
    <text evidence="5">Protein modification; protein ubiquitination.</text>
</comment>
<evidence type="ECO:0000256" key="7">
    <source>
        <dbReference type="ARBA" id="ARBA00022679"/>
    </source>
</evidence>
<dbReference type="SUPFAM" id="SSF57903">
    <property type="entry name" value="FYVE/PHD zinc finger"/>
    <property type="match status" value="1"/>
</dbReference>
<dbReference type="InterPro" id="IPR017455">
    <property type="entry name" value="Znf_FYVE-rel"/>
</dbReference>
<organism evidence="21 22">
    <name type="scientific">Lodderomyces beijingensis</name>
    <dbReference type="NCBI Taxonomy" id="1775926"/>
    <lineage>
        <taxon>Eukaryota</taxon>
        <taxon>Fungi</taxon>
        <taxon>Dikarya</taxon>
        <taxon>Ascomycota</taxon>
        <taxon>Saccharomycotina</taxon>
        <taxon>Pichiomycetes</taxon>
        <taxon>Debaryomycetaceae</taxon>
        <taxon>Candida/Lodderomyces clade</taxon>
        <taxon>Lodderomyces</taxon>
    </lineage>
</organism>
<evidence type="ECO:0000256" key="15">
    <source>
        <dbReference type="ARBA" id="ARBA00023228"/>
    </source>
</evidence>
<dbReference type="EMBL" id="OZ022406">
    <property type="protein sequence ID" value="CAK9437538.1"/>
    <property type="molecule type" value="Genomic_DNA"/>
</dbReference>
<dbReference type="CDD" id="cd16489">
    <property type="entry name" value="mRING-CH-C4HC2H_ZNRF"/>
    <property type="match status" value="1"/>
</dbReference>
<evidence type="ECO:0000256" key="12">
    <source>
        <dbReference type="ARBA" id="ARBA00022786"/>
    </source>
</evidence>